<organism evidence="2 3">
    <name type="scientific">Penicillium argentinense</name>
    <dbReference type="NCBI Taxonomy" id="1131581"/>
    <lineage>
        <taxon>Eukaryota</taxon>
        <taxon>Fungi</taxon>
        <taxon>Dikarya</taxon>
        <taxon>Ascomycota</taxon>
        <taxon>Pezizomycotina</taxon>
        <taxon>Eurotiomycetes</taxon>
        <taxon>Eurotiomycetidae</taxon>
        <taxon>Eurotiales</taxon>
        <taxon>Aspergillaceae</taxon>
        <taxon>Penicillium</taxon>
    </lineage>
</organism>
<dbReference type="RefSeq" id="XP_056472584.1">
    <property type="nucleotide sequence ID" value="XM_056621778.1"/>
</dbReference>
<sequence length="79" mass="8442">MESISTANSEACIIKLGGVVAKLCSCYVGDVKDAKDDIMALQEAIEGLTSVLEKLHEHLHRPDSGIIALSPLTDNVFLC</sequence>
<accession>A0A9W9EZ31</accession>
<protein>
    <recommendedName>
        <fullName evidence="4">Fungal N-terminal domain-containing protein</fullName>
    </recommendedName>
</protein>
<dbReference type="EMBL" id="JAPQKI010000009">
    <property type="protein sequence ID" value="KAJ5090603.1"/>
    <property type="molecule type" value="Genomic_DNA"/>
</dbReference>
<reference evidence="2" key="1">
    <citation type="submission" date="2022-11" db="EMBL/GenBank/DDBJ databases">
        <authorList>
            <person name="Petersen C."/>
        </authorList>
    </citation>
    <scope>NUCLEOTIDE SEQUENCE</scope>
    <source>
        <strain evidence="2">IBT 30761</strain>
    </source>
</reference>
<keyword evidence="3" id="KW-1185">Reference proteome</keyword>
<name>A0A9W9EZ31_9EURO</name>
<reference evidence="2" key="2">
    <citation type="journal article" date="2023" name="IMA Fungus">
        <title>Comparative genomic study of the Penicillium genus elucidates a diverse pangenome and 15 lateral gene transfer events.</title>
        <authorList>
            <person name="Petersen C."/>
            <person name="Sorensen T."/>
            <person name="Nielsen M.R."/>
            <person name="Sondergaard T.E."/>
            <person name="Sorensen J.L."/>
            <person name="Fitzpatrick D.A."/>
            <person name="Frisvad J.C."/>
            <person name="Nielsen K.L."/>
        </authorList>
    </citation>
    <scope>NUCLEOTIDE SEQUENCE</scope>
    <source>
        <strain evidence="2">IBT 30761</strain>
    </source>
</reference>
<dbReference type="OrthoDB" id="1577640at2759"/>
<proteinExistence type="predicted"/>
<evidence type="ECO:0000313" key="2">
    <source>
        <dbReference type="EMBL" id="KAJ5090603.1"/>
    </source>
</evidence>
<comment type="caution">
    <text evidence="2">The sequence shown here is derived from an EMBL/GenBank/DDBJ whole genome shotgun (WGS) entry which is preliminary data.</text>
</comment>
<dbReference type="GeneID" id="81360757"/>
<evidence type="ECO:0000256" key="1">
    <source>
        <dbReference type="SAM" id="Coils"/>
    </source>
</evidence>
<keyword evidence="1" id="KW-0175">Coiled coil</keyword>
<dbReference type="AlphaFoldDB" id="A0A9W9EZ31"/>
<feature type="coiled-coil region" evidence="1">
    <location>
        <begin position="31"/>
        <end position="58"/>
    </location>
</feature>
<gene>
    <name evidence="2" type="ORF">N7532_009287</name>
</gene>
<evidence type="ECO:0008006" key="4">
    <source>
        <dbReference type="Google" id="ProtNLM"/>
    </source>
</evidence>
<dbReference type="Proteomes" id="UP001149074">
    <property type="component" value="Unassembled WGS sequence"/>
</dbReference>
<evidence type="ECO:0000313" key="3">
    <source>
        <dbReference type="Proteomes" id="UP001149074"/>
    </source>
</evidence>